<dbReference type="KEGG" id="byl:A4V09_02770"/>
<reference evidence="2" key="1">
    <citation type="submission" date="2017-04" db="EMBL/GenBank/DDBJ databases">
        <title>Complete Genome Sequences of Twelve Strains of a Stable Defined Moderately Diverse Mouse Microbiota 2 (sDMDMm2).</title>
        <authorList>
            <person name="Uchimura Y."/>
            <person name="Wyss M."/>
            <person name="Brugiroux S."/>
            <person name="Limenitakis J.P."/>
            <person name="Stecher B."/>
            <person name="McCoy K.D."/>
            <person name="Macpherson A.J."/>
        </authorList>
    </citation>
    <scope>NUCLEOTIDE SEQUENCE</scope>
    <source>
        <strain evidence="2">YL58</strain>
    </source>
</reference>
<keyword evidence="1" id="KW-0812">Transmembrane</keyword>
<dbReference type="AlphaFoldDB" id="A0A1C7I586"/>
<protein>
    <submittedName>
        <fullName evidence="2">Uncharacterized protein</fullName>
    </submittedName>
</protein>
<dbReference type="RefSeq" id="WP_065541001.1">
    <property type="nucleotide sequence ID" value="NZ_CP015405.2"/>
</dbReference>
<keyword evidence="1" id="KW-1133">Transmembrane helix</keyword>
<gene>
    <name evidence="2" type="ORF">A4V09_02770</name>
</gene>
<name>A0A1C7I586_9FIRM</name>
<dbReference type="Proteomes" id="UP000092574">
    <property type="component" value="Chromosome"/>
</dbReference>
<dbReference type="OrthoDB" id="8612933at2"/>
<evidence type="ECO:0000256" key="1">
    <source>
        <dbReference type="SAM" id="Phobius"/>
    </source>
</evidence>
<organism evidence="2 3">
    <name type="scientific">Blautia pseudococcoides</name>
    <dbReference type="NCBI Taxonomy" id="1796616"/>
    <lineage>
        <taxon>Bacteria</taxon>
        <taxon>Bacillati</taxon>
        <taxon>Bacillota</taxon>
        <taxon>Clostridia</taxon>
        <taxon>Lachnospirales</taxon>
        <taxon>Lachnospiraceae</taxon>
        <taxon>Blautia</taxon>
    </lineage>
</organism>
<feature type="transmembrane region" description="Helical" evidence="1">
    <location>
        <begin position="20"/>
        <end position="46"/>
    </location>
</feature>
<keyword evidence="3" id="KW-1185">Reference proteome</keyword>
<keyword evidence="1" id="KW-0472">Membrane</keyword>
<evidence type="ECO:0000313" key="2">
    <source>
        <dbReference type="EMBL" id="ANU74776.1"/>
    </source>
</evidence>
<sequence length="131" mass="14789">MVAYCLLQVVRRETEGLLRFLVTCAVFCVAAAALYCGIDMVIWHFYGTAEYLEEYSIGWLSGDWKAVFAASVLNVANVFFSIPYDGGEIYGGGVIRLLRQDNMDHRSGKRQAHCGDKKQIVSMCIQVIFYR</sequence>
<accession>A0A1C7I586</accession>
<dbReference type="EMBL" id="CP015405">
    <property type="protein sequence ID" value="ANU74776.1"/>
    <property type="molecule type" value="Genomic_DNA"/>
</dbReference>
<dbReference type="STRING" id="1796616.A4V09_02770"/>
<evidence type="ECO:0000313" key="3">
    <source>
        <dbReference type="Proteomes" id="UP000092574"/>
    </source>
</evidence>
<proteinExistence type="predicted"/>